<feature type="compositionally biased region" description="Polar residues" evidence="1">
    <location>
        <begin position="101"/>
        <end position="120"/>
    </location>
</feature>
<feature type="non-terminal residue" evidence="2">
    <location>
        <position position="1"/>
    </location>
</feature>
<protein>
    <submittedName>
        <fullName evidence="2">Uncharacterized protein</fullName>
    </submittedName>
</protein>
<organism evidence="2 3">
    <name type="scientific">Sinanodonta woodiana</name>
    <name type="common">Chinese pond mussel</name>
    <name type="synonym">Anodonta woodiana</name>
    <dbReference type="NCBI Taxonomy" id="1069815"/>
    <lineage>
        <taxon>Eukaryota</taxon>
        <taxon>Metazoa</taxon>
        <taxon>Spiralia</taxon>
        <taxon>Lophotrochozoa</taxon>
        <taxon>Mollusca</taxon>
        <taxon>Bivalvia</taxon>
        <taxon>Autobranchia</taxon>
        <taxon>Heteroconchia</taxon>
        <taxon>Palaeoheterodonta</taxon>
        <taxon>Unionida</taxon>
        <taxon>Unionoidea</taxon>
        <taxon>Unionidae</taxon>
        <taxon>Unioninae</taxon>
        <taxon>Sinanodonta</taxon>
    </lineage>
</organism>
<evidence type="ECO:0000313" key="3">
    <source>
        <dbReference type="Proteomes" id="UP001634394"/>
    </source>
</evidence>
<keyword evidence="3" id="KW-1185">Reference proteome</keyword>
<dbReference type="EMBL" id="JBJQND010000005">
    <property type="protein sequence ID" value="KAL3876702.1"/>
    <property type="molecule type" value="Genomic_DNA"/>
</dbReference>
<dbReference type="Proteomes" id="UP001634394">
    <property type="component" value="Unassembled WGS sequence"/>
</dbReference>
<feature type="compositionally biased region" description="Polar residues" evidence="1">
    <location>
        <begin position="47"/>
        <end position="62"/>
    </location>
</feature>
<reference evidence="2 3" key="1">
    <citation type="submission" date="2024-11" db="EMBL/GenBank/DDBJ databases">
        <title>Chromosome-level genome assembly of the freshwater bivalve Anodonta woodiana.</title>
        <authorList>
            <person name="Chen X."/>
        </authorList>
    </citation>
    <scope>NUCLEOTIDE SEQUENCE [LARGE SCALE GENOMIC DNA]</scope>
    <source>
        <strain evidence="2">MN2024</strain>
        <tissue evidence="2">Gills</tissue>
    </source>
</reference>
<feature type="non-terminal residue" evidence="2">
    <location>
        <position position="120"/>
    </location>
</feature>
<gene>
    <name evidence="2" type="ORF">ACJMK2_034505</name>
</gene>
<feature type="region of interest" description="Disordered" evidence="1">
    <location>
        <begin position="25"/>
        <end position="120"/>
    </location>
</feature>
<evidence type="ECO:0000313" key="2">
    <source>
        <dbReference type="EMBL" id="KAL3876702.1"/>
    </source>
</evidence>
<proteinExistence type="predicted"/>
<comment type="caution">
    <text evidence="2">The sequence shown here is derived from an EMBL/GenBank/DDBJ whole genome shotgun (WGS) entry which is preliminary data.</text>
</comment>
<dbReference type="AlphaFoldDB" id="A0ABD3WSB9"/>
<evidence type="ECO:0000256" key="1">
    <source>
        <dbReference type="SAM" id="MobiDB-lite"/>
    </source>
</evidence>
<sequence length="120" mass="13258">KSALPTLEIIDEQNPPDGITCIFQTNLNSPGPIGKSEVSVQRRHSDASPNLYQKSSHSNPSESFDDSRMKMIFESSVSRQRAPAINANRHQSPKSSLRHSPGQNDTSTANANYKSQSKYE</sequence>
<name>A0ABD3WSB9_SINWO</name>
<accession>A0ABD3WSB9</accession>